<dbReference type="PANTHER" id="PTHR33116">
    <property type="entry name" value="REVERSE TRANSCRIPTASE ZINC-BINDING DOMAIN-CONTAINING PROTEIN-RELATED-RELATED"/>
    <property type="match status" value="1"/>
</dbReference>
<dbReference type="InterPro" id="IPR043502">
    <property type="entry name" value="DNA/RNA_pol_sf"/>
</dbReference>
<keyword evidence="3" id="KW-1185">Reference proteome</keyword>
<evidence type="ECO:0000313" key="3">
    <source>
        <dbReference type="Proteomes" id="UP001172457"/>
    </source>
</evidence>
<sequence>MRGLVVNGQWTEDPKEIKKVVEGYFEKILKEQGVNRPVFRSSLFQRLSDQEAAGLEVPFSEVEVWTAIKNCGSSKAPGPDGFNFRFLKKFWPLLKQDILLALEWFWENGKINDGCNSSFISLIPKVTCLLNLNEYRRISLIGSYYKIVSKVLTARLQKVIGSVIGEEQHAFIHGRWVLIANELLSFVTKDKTKSFAFKVDYEKTYDCVCWEFLFDTMRSMGFGEKCIRWIRACLESSKISILVNGSPTGEFKVSKGLRQGDPISPFLFVIVAEALNVAMKELIGKGKFEGLEVGKRVKVLISHLQYADDTLFFEVGNPENLARLIKTLRCFEWAAGLKINFNKSKLIGLGVSDDVSRGWASSIGCGSTFQVLGLPIGSRMSFIESWNGVAEKFSSKLTKWKAKTLSSGGRLTLVRSYSFVFVFLFHAPKGVLNFLERVRREFFWGGGMGEKRVINWVNWENTLNTFGKGGLLIGSLAAFSESGGGDSLKKTNPYGFKLSKDYTARTEGLKVKERQPSEAAGKTVDRLGVNFSSLVGKKLGNGFGGRGTEKYGKRRENLKIRKHQSRDHFASASVSRREPAAWRSRNGLRSFPFKYWPPPSVEICVNKQLSPLVLVERERELLCRYAAEFDSRSSVVVLSRLKLVSLFIYDNYRISDSTRFWLDRWLGPFRLCDEFTWLFQLEINKEATVKERCSWVGYQWMWKWNWRRGTRGREAGELLSLIDKLGELKPRVEEKDTAFWWLDINGEFSVKGLRRLVDEKLLQENLNFLETSWIKEVPKKVSIFVWKLRQKKLPVRAVLDQLGMDLHSLLCPRCEGEVETIDHAFVFCEEGLWKEVFKWWRCGEVTVNSIDDLLSFQDDTWSSERVKLKWKAMLWSFLYLLWRNRNKVVFEKGVKKIALVFGDFQQQSFSWIHNRTKQGMGSGADWLSHPHLG</sequence>
<name>A0AA38SM09_9ASTR</name>
<evidence type="ECO:0000313" key="2">
    <source>
        <dbReference type="EMBL" id="KAJ9538630.1"/>
    </source>
</evidence>
<organism evidence="2 3">
    <name type="scientific">Centaurea solstitialis</name>
    <name type="common">yellow star-thistle</name>
    <dbReference type="NCBI Taxonomy" id="347529"/>
    <lineage>
        <taxon>Eukaryota</taxon>
        <taxon>Viridiplantae</taxon>
        <taxon>Streptophyta</taxon>
        <taxon>Embryophyta</taxon>
        <taxon>Tracheophyta</taxon>
        <taxon>Spermatophyta</taxon>
        <taxon>Magnoliopsida</taxon>
        <taxon>eudicotyledons</taxon>
        <taxon>Gunneridae</taxon>
        <taxon>Pentapetalae</taxon>
        <taxon>asterids</taxon>
        <taxon>campanulids</taxon>
        <taxon>Asterales</taxon>
        <taxon>Asteraceae</taxon>
        <taxon>Carduoideae</taxon>
        <taxon>Cardueae</taxon>
        <taxon>Centaureinae</taxon>
        <taxon>Centaurea</taxon>
    </lineage>
</organism>
<dbReference type="PANTHER" id="PTHR33116:SF77">
    <property type="entry name" value="RNA-DIRECTED DNA POLYMERASE"/>
    <property type="match status" value="1"/>
</dbReference>
<dbReference type="PROSITE" id="PS50878">
    <property type="entry name" value="RT_POL"/>
    <property type="match status" value="1"/>
</dbReference>
<dbReference type="Pfam" id="PF00078">
    <property type="entry name" value="RVT_1"/>
    <property type="match status" value="1"/>
</dbReference>
<gene>
    <name evidence="2" type="ORF">OSB04_031363</name>
</gene>
<dbReference type="Proteomes" id="UP001172457">
    <property type="component" value="Chromosome 8"/>
</dbReference>
<dbReference type="InterPro" id="IPR026960">
    <property type="entry name" value="RVT-Znf"/>
</dbReference>
<evidence type="ECO:0000259" key="1">
    <source>
        <dbReference type="PROSITE" id="PS50878"/>
    </source>
</evidence>
<proteinExistence type="predicted"/>
<dbReference type="InterPro" id="IPR000477">
    <property type="entry name" value="RT_dom"/>
</dbReference>
<protein>
    <recommendedName>
        <fullName evidence="1">Reverse transcriptase domain-containing protein</fullName>
    </recommendedName>
</protein>
<dbReference type="SUPFAM" id="SSF56672">
    <property type="entry name" value="DNA/RNA polymerases"/>
    <property type="match status" value="1"/>
</dbReference>
<dbReference type="AlphaFoldDB" id="A0AA38SM09"/>
<accession>A0AA38SM09</accession>
<dbReference type="CDD" id="cd01650">
    <property type="entry name" value="RT_nLTR_like"/>
    <property type="match status" value="1"/>
</dbReference>
<feature type="domain" description="Reverse transcriptase" evidence="1">
    <location>
        <begin position="104"/>
        <end position="376"/>
    </location>
</feature>
<comment type="caution">
    <text evidence="2">The sequence shown here is derived from an EMBL/GenBank/DDBJ whole genome shotgun (WGS) entry which is preliminary data.</text>
</comment>
<dbReference type="Pfam" id="PF13966">
    <property type="entry name" value="zf-RVT"/>
    <property type="match status" value="1"/>
</dbReference>
<reference evidence="2" key="1">
    <citation type="submission" date="2023-03" db="EMBL/GenBank/DDBJ databases">
        <title>Chromosome-scale reference genome and RAD-based genetic map of yellow starthistle (Centaurea solstitialis) reveal putative structural variation and QTLs associated with invader traits.</title>
        <authorList>
            <person name="Reatini B."/>
            <person name="Cang F.A."/>
            <person name="Jiang Q."/>
            <person name="Mckibben M.T.W."/>
            <person name="Barker M.S."/>
            <person name="Rieseberg L.H."/>
            <person name="Dlugosch K.M."/>
        </authorList>
    </citation>
    <scope>NUCLEOTIDE SEQUENCE</scope>
    <source>
        <strain evidence="2">CAN-66</strain>
        <tissue evidence="2">Leaf</tissue>
    </source>
</reference>
<dbReference type="EMBL" id="JARYMX010000008">
    <property type="protein sequence ID" value="KAJ9538630.1"/>
    <property type="molecule type" value="Genomic_DNA"/>
</dbReference>